<sequence length="73" mass="8484">MTDTSRCLHHRNKCLSQTVESTLALLALYIIPLSPKVDDSSLGSDFKAWLSEWNVLWQTAKQRFMDAMYIYED</sequence>
<evidence type="ECO:0000313" key="2">
    <source>
        <dbReference type="Proteomes" id="UP000325313"/>
    </source>
</evidence>
<dbReference type="AlphaFoldDB" id="A0A5B0SMG1"/>
<gene>
    <name evidence="1" type="ORF">PGTUg99_036283</name>
</gene>
<dbReference type="EMBL" id="VDEP01000001">
    <property type="protein sequence ID" value="KAA1139122.1"/>
    <property type="molecule type" value="Genomic_DNA"/>
</dbReference>
<reference evidence="1 2" key="1">
    <citation type="submission" date="2019-05" db="EMBL/GenBank/DDBJ databases">
        <title>Emergence of the Ug99 lineage of the wheat stem rust pathogen through somatic hybridization.</title>
        <authorList>
            <person name="Li F."/>
            <person name="Upadhyaya N.M."/>
            <person name="Sperschneider J."/>
            <person name="Matny O."/>
            <person name="Nguyen-Phuc H."/>
            <person name="Mago R."/>
            <person name="Raley C."/>
            <person name="Miller M.E."/>
            <person name="Silverstein K.A.T."/>
            <person name="Henningsen E."/>
            <person name="Hirsch C.D."/>
            <person name="Visser B."/>
            <person name="Pretorius Z.A."/>
            <person name="Steffenson B.J."/>
            <person name="Schwessinger B."/>
            <person name="Dodds P.N."/>
            <person name="Figueroa M."/>
        </authorList>
    </citation>
    <scope>NUCLEOTIDE SEQUENCE [LARGE SCALE GENOMIC DNA]</scope>
    <source>
        <strain evidence="1 2">Ug99</strain>
    </source>
</reference>
<protein>
    <submittedName>
        <fullName evidence="1">Uncharacterized protein</fullName>
    </submittedName>
</protein>
<proteinExistence type="predicted"/>
<comment type="caution">
    <text evidence="1">The sequence shown here is derived from an EMBL/GenBank/DDBJ whole genome shotgun (WGS) entry which is preliminary data.</text>
</comment>
<evidence type="ECO:0000313" key="1">
    <source>
        <dbReference type="EMBL" id="KAA1139122.1"/>
    </source>
</evidence>
<name>A0A5B0SMG1_PUCGR</name>
<organism evidence="1 2">
    <name type="scientific">Puccinia graminis f. sp. tritici</name>
    <dbReference type="NCBI Taxonomy" id="56615"/>
    <lineage>
        <taxon>Eukaryota</taxon>
        <taxon>Fungi</taxon>
        <taxon>Dikarya</taxon>
        <taxon>Basidiomycota</taxon>
        <taxon>Pucciniomycotina</taxon>
        <taxon>Pucciniomycetes</taxon>
        <taxon>Pucciniales</taxon>
        <taxon>Pucciniaceae</taxon>
        <taxon>Puccinia</taxon>
    </lineage>
</organism>
<accession>A0A5B0SMG1</accession>
<dbReference type="Proteomes" id="UP000325313">
    <property type="component" value="Unassembled WGS sequence"/>
</dbReference>